<name>A0ABD3M1G6_9STRA</name>
<keyword evidence="1" id="KW-0812">Transmembrane</keyword>
<keyword evidence="1" id="KW-0472">Membrane</keyword>
<evidence type="ECO:0000256" key="1">
    <source>
        <dbReference type="SAM" id="Phobius"/>
    </source>
</evidence>
<organism evidence="2 3">
    <name type="scientific">Discostella pseudostelligera</name>
    <dbReference type="NCBI Taxonomy" id="259834"/>
    <lineage>
        <taxon>Eukaryota</taxon>
        <taxon>Sar</taxon>
        <taxon>Stramenopiles</taxon>
        <taxon>Ochrophyta</taxon>
        <taxon>Bacillariophyta</taxon>
        <taxon>Coscinodiscophyceae</taxon>
        <taxon>Thalassiosirophycidae</taxon>
        <taxon>Stephanodiscales</taxon>
        <taxon>Stephanodiscaceae</taxon>
        <taxon>Discostella</taxon>
    </lineage>
</organism>
<dbReference type="Proteomes" id="UP001530293">
    <property type="component" value="Unassembled WGS sequence"/>
</dbReference>
<accession>A0ABD3M1G6</accession>
<evidence type="ECO:0000313" key="3">
    <source>
        <dbReference type="Proteomes" id="UP001530293"/>
    </source>
</evidence>
<protein>
    <submittedName>
        <fullName evidence="2">Uncharacterized protein</fullName>
    </submittedName>
</protein>
<keyword evidence="1" id="KW-1133">Transmembrane helix</keyword>
<dbReference type="AlphaFoldDB" id="A0ABD3M1G6"/>
<gene>
    <name evidence="2" type="ORF">ACHAWU_006649</name>
</gene>
<dbReference type="InterPro" id="IPR010530">
    <property type="entry name" value="B12D"/>
</dbReference>
<dbReference type="EMBL" id="JALLBG020000265">
    <property type="protein sequence ID" value="KAL3757442.1"/>
    <property type="molecule type" value="Genomic_DNA"/>
</dbReference>
<dbReference type="Pfam" id="PF06522">
    <property type="entry name" value="B12D"/>
    <property type="match status" value="1"/>
</dbReference>
<feature type="transmembrane region" description="Helical" evidence="1">
    <location>
        <begin position="51"/>
        <end position="74"/>
    </location>
</feature>
<proteinExistence type="predicted"/>
<reference evidence="2 3" key="1">
    <citation type="submission" date="2024-10" db="EMBL/GenBank/DDBJ databases">
        <title>Updated reference genomes for cyclostephanoid diatoms.</title>
        <authorList>
            <person name="Roberts W.R."/>
            <person name="Alverson A.J."/>
        </authorList>
    </citation>
    <scope>NUCLEOTIDE SEQUENCE [LARGE SCALE GENOMIC DNA]</scope>
    <source>
        <strain evidence="2 3">AJA232-27</strain>
    </source>
</reference>
<sequence length="137" mass="15520">MNALFFRPTSSIISRAARQYTSSPASTLWKREAAAEKRLFIKKHWLSDPSVYPLMVIMGCAMTFLTGAALNAAIRYKDVTLDPKKRNSKLQTWGAEDKYHSTLEKVIAWNAYGKEGLGVDHEQWLKEKEAAARNEKA</sequence>
<evidence type="ECO:0000313" key="2">
    <source>
        <dbReference type="EMBL" id="KAL3757442.1"/>
    </source>
</evidence>
<keyword evidence="3" id="KW-1185">Reference proteome</keyword>
<comment type="caution">
    <text evidence="2">The sequence shown here is derived from an EMBL/GenBank/DDBJ whole genome shotgun (WGS) entry which is preliminary data.</text>
</comment>